<sequence>MAINTEIYYPTEAGSWRSQGSNAVTKVNKSIFNHSERALFEGKKAKGSLFLIVQDAFPCADCHEYFKKETQDGKKSIIFKIVGNNGCYSAEHGLGLETTTPKIIYYHLGNSLMVDEPAAPPKFPKHPDITSIS</sequence>
<reference evidence="1 2" key="1">
    <citation type="submission" date="2018-11" db="EMBL/GenBank/DDBJ databases">
        <title>Characterization of surface water Dickeya isolates.</title>
        <authorList>
            <person name="Van Gijsegem F."/>
            <person name="Pedron J."/>
        </authorList>
    </citation>
    <scope>NUCLEOTIDE SEQUENCE [LARGE SCALE GENOMIC DNA]</scope>
    <source>
        <strain evidence="1 2">FVG1-MFV-O17</strain>
    </source>
</reference>
<dbReference type="EMBL" id="RJLR01000020">
    <property type="protein sequence ID" value="RNM05931.1"/>
    <property type="molecule type" value="Genomic_DNA"/>
</dbReference>
<protein>
    <submittedName>
        <fullName evidence="1">Uncharacterized protein</fullName>
    </submittedName>
</protein>
<accession>A0A3N0G128</accession>
<proteinExistence type="predicted"/>
<name>A0A3N0G128_9GAMM</name>
<evidence type="ECO:0000313" key="2">
    <source>
        <dbReference type="Proteomes" id="UP000276061"/>
    </source>
</evidence>
<gene>
    <name evidence="1" type="ORF">EF878_11920</name>
</gene>
<dbReference type="OrthoDB" id="6005832at2"/>
<dbReference type="RefSeq" id="WP_123252708.1">
    <property type="nucleotide sequence ID" value="NZ_RJLR01000020.1"/>
</dbReference>
<evidence type="ECO:0000313" key="1">
    <source>
        <dbReference type="EMBL" id="RNM05931.1"/>
    </source>
</evidence>
<organism evidence="1 2">
    <name type="scientific">Dickeya undicola</name>
    <dbReference type="NCBI Taxonomy" id="1577887"/>
    <lineage>
        <taxon>Bacteria</taxon>
        <taxon>Pseudomonadati</taxon>
        <taxon>Pseudomonadota</taxon>
        <taxon>Gammaproteobacteria</taxon>
        <taxon>Enterobacterales</taxon>
        <taxon>Pectobacteriaceae</taxon>
        <taxon>Dickeya</taxon>
    </lineage>
</organism>
<comment type="caution">
    <text evidence="1">The sequence shown here is derived from an EMBL/GenBank/DDBJ whole genome shotgun (WGS) entry which is preliminary data.</text>
</comment>
<dbReference type="AlphaFoldDB" id="A0A3N0G128"/>
<dbReference type="Proteomes" id="UP000276061">
    <property type="component" value="Unassembled WGS sequence"/>
</dbReference>